<dbReference type="PANTHER" id="PTHR46407:SF3">
    <property type="entry name" value="OS02G0208700 PROTEIN"/>
    <property type="match status" value="1"/>
</dbReference>
<gene>
    <name evidence="1" type="ORF">PCOR1329_LOCUS78289</name>
</gene>
<reference evidence="1" key="1">
    <citation type="submission" date="2023-10" db="EMBL/GenBank/DDBJ databases">
        <authorList>
            <person name="Chen Y."/>
            <person name="Shah S."/>
            <person name="Dougan E. K."/>
            <person name="Thang M."/>
            <person name="Chan C."/>
        </authorList>
    </citation>
    <scope>NUCLEOTIDE SEQUENCE [LARGE SCALE GENOMIC DNA]</scope>
</reference>
<dbReference type="EMBL" id="CAUYUJ010020906">
    <property type="protein sequence ID" value="CAK0901287.1"/>
    <property type="molecule type" value="Genomic_DNA"/>
</dbReference>
<dbReference type="Pfam" id="PF01344">
    <property type="entry name" value="Kelch_1"/>
    <property type="match status" value="4"/>
</dbReference>
<sequence length="373" mass="38409">MFLAAATSTHVPICPEAVDRVLAEVALPLAFASGARAAATLAAASRVLAPALRDALVTLRRSDTLAPLHGDGYVFGGHGGGRGPVSTCHSLKLVAGSRWQLVPPMPTPRVNCAAAALGGAVYVVGGNDGRRELGDATRLDLARGRWDELLPMPTRRSRCSAASDGRAVYVIGGWNDCASALCAAECLDPGVSGSEQRASWAELPPMEVCRAGCAAAFVPGAGVCVAGGWRRGRVLASAEALDLAKRCWRRLPDMPSARSRCAAACVQGQLVVVGGSSGAGELDAIEAFRPCQNAWERWPSLGMHRAACAAASASQALYVVGGVDVDRPGLHGECHWPPGGERRGVREACADGLARLPALPSALSGCAAVAAWP</sequence>
<dbReference type="InterPro" id="IPR006652">
    <property type="entry name" value="Kelch_1"/>
</dbReference>
<dbReference type="InterPro" id="IPR015915">
    <property type="entry name" value="Kelch-typ_b-propeller"/>
</dbReference>
<dbReference type="SMART" id="SM00612">
    <property type="entry name" value="Kelch"/>
    <property type="match status" value="5"/>
</dbReference>
<protein>
    <submittedName>
        <fullName evidence="1">Uncharacterized protein</fullName>
    </submittedName>
</protein>
<dbReference type="InterPro" id="IPR044595">
    <property type="entry name" value="KMD1-4"/>
</dbReference>
<accession>A0ABN9XSR7</accession>
<dbReference type="Gene3D" id="2.120.10.80">
    <property type="entry name" value="Kelch-type beta propeller"/>
    <property type="match status" value="2"/>
</dbReference>
<organism evidence="1 2">
    <name type="scientific">Prorocentrum cordatum</name>
    <dbReference type="NCBI Taxonomy" id="2364126"/>
    <lineage>
        <taxon>Eukaryota</taxon>
        <taxon>Sar</taxon>
        <taxon>Alveolata</taxon>
        <taxon>Dinophyceae</taxon>
        <taxon>Prorocentrales</taxon>
        <taxon>Prorocentraceae</taxon>
        <taxon>Prorocentrum</taxon>
    </lineage>
</organism>
<keyword evidence="2" id="KW-1185">Reference proteome</keyword>
<dbReference type="PANTHER" id="PTHR46407">
    <property type="entry name" value="OS02G0208700 PROTEIN"/>
    <property type="match status" value="1"/>
</dbReference>
<name>A0ABN9XSR7_9DINO</name>
<evidence type="ECO:0000313" key="2">
    <source>
        <dbReference type="Proteomes" id="UP001189429"/>
    </source>
</evidence>
<dbReference type="Proteomes" id="UP001189429">
    <property type="component" value="Unassembled WGS sequence"/>
</dbReference>
<comment type="caution">
    <text evidence="1">The sequence shown here is derived from an EMBL/GenBank/DDBJ whole genome shotgun (WGS) entry which is preliminary data.</text>
</comment>
<dbReference type="SUPFAM" id="SSF117281">
    <property type="entry name" value="Kelch motif"/>
    <property type="match status" value="2"/>
</dbReference>
<proteinExistence type="predicted"/>
<evidence type="ECO:0000313" key="1">
    <source>
        <dbReference type="EMBL" id="CAK0901287.1"/>
    </source>
</evidence>